<dbReference type="GO" id="GO:0005886">
    <property type="term" value="C:plasma membrane"/>
    <property type="evidence" value="ECO:0007669"/>
    <property type="project" value="UniProtKB-SubCell"/>
</dbReference>
<dbReference type="AlphaFoldDB" id="U5QK16"/>
<feature type="transmembrane region" description="Helical" evidence="9">
    <location>
        <begin position="131"/>
        <end position="156"/>
    </location>
</feature>
<dbReference type="KEGG" id="glj:GKIL_3025"/>
<dbReference type="eggNOG" id="COG1845">
    <property type="taxonomic scope" value="Bacteria"/>
</dbReference>
<dbReference type="PROSITE" id="PS50253">
    <property type="entry name" value="COX3"/>
    <property type="match status" value="1"/>
</dbReference>
<keyword evidence="3" id="KW-1003">Cell membrane</keyword>
<sequence>MDTPAQPAPIASAHHEEPDNRMFGVTILLLSESMLFFVFFAAYVALRLTSPRWLPAGVDGLEVIRPAINTVVLVSSSFVIFFAEKALERNNLTLFRGLLLLTSAMGGYFLLGQAIEWRSLPFGLTTGQFGSTFYLLTGFHGLHVLVGILLQLGVFARSFVAGLYTPEKHFGLSAASLFWHFVDVIWLILFALLYLWQSPAVQG</sequence>
<evidence type="ECO:0000256" key="2">
    <source>
        <dbReference type="ARBA" id="ARBA00010581"/>
    </source>
</evidence>
<evidence type="ECO:0000256" key="6">
    <source>
        <dbReference type="ARBA" id="ARBA00023136"/>
    </source>
</evidence>
<dbReference type="InterPro" id="IPR013833">
    <property type="entry name" value="Cyt_c_oxidase_su3_a-hlx"/>
</dbReference>
<dbReference type="InterPro" id="IPR024791">
    <property type="entry name" value="Cyt_c/ubiquinol_Oxase_su3"/>
</dbReference>
<evidence type="ECO:0000256" key="7">
    <source>
        <dbReference type="ARBA" id="ARBA00083763"/>
    </source>
</evidence>
<evidence type="ECO:0000256" key="1">
    <source>
        <dbReference type="ARBA" id="ARBA00004651"/>
    </source>
</evidence>
<dbReference type="Gene3D" id="1.20.120.80">
    <property type="entry name" value="Cytochrome c oxidase, subunit III, four-helix bundle"/>
    <property type="match status" value="1"/>
</dbReference>
<dbReference type="InterPro" id="IPR035973">
    <property type="entry name" value="Cyt_c_oxidase_su3-like_sf"/>
</dbReference>
<dbReference type="SUPFAM" id="SSF81452">
    <property type="entry name" value="Cytochrome c oxidase subunit III-like"/>
    <property type="match status" value="1"/>
</dbReference>
<dbReference type="RefSeq" id="WP_023174520.1">
    <property type="nucleotide sequence ID" value="NC_022600.1"/>
</dbReference>
<feature type="domain" description="Heme-copper oxidase subunit III family profile" evidence="10">
    <location>
        <begin position="23"/>
        <end position="198"/>
    </location>
</feature>
<organism evidence="11 12">
    <name type="scientific">Gloeobacter kilaueensis (strain ATCC BAA-2537 / CCAP 1431/1 / ULC 316 / JS1)</name>
    <dbReference type="NCBI Taxonomy" id="1183438"/>
    <lineage>
        <taxon>Bacteria</taxon>
        <taxon>Bacillati</taxon>
        <taxon>Cyanobacteriota</taxon>
        <taxon>Cyanophyceae</taxon>
        <taxon>Gloeobacterales</taxon>
        <taxon>Gloeobacteraceae</taxon>
        <taxon>Gloeobacter</taxon>
    </lineage>
</organism>
<keyword evidence="6 9" id="KW-0472">Membrane</keyword>
<feature type="transmembrane region" description="Helical" evidence="9">
    <location>
        <begin position="63"/>
        <end position="82"/>
    </location>
</feature>
<keyword evidence="5 9" id="KW-1133">Transmembrane helix</keyword>
<dbReference type="PANTHER" id="PTHR11403">
    <property type="entry name" value="CYTOCHROME C OXIDASE SUBUNIT III"/>
    <property type="match status" value="1"/>
</dbReference>
<dbReference type="GO" id="GO:0019646">
    <property type="term" value="P:aerobic electron transport chain"/>
    <property type="evidence" value="ECO:0007669"/>
    <property type="project" value="InterPro"/>
</dbReference>
<dbReference type="InterPro" id="IPR000298">
    <property type="entry name" value="Cyt_c_oxidase-like_su3"/>
</dbReference>
<keyword evidence="4 8" id="KW-0812">Transmembrane</keyword>
<evidence type="ECO:0000256" key="4">
    <source>
        <dbReference type="ARBA" id="ARBA00022692"/>
    </source>
</evidence>
<evidence type="ECO:0000313" key="11">
    <source>
        <dbReference type="EMBL" id="AGY59271.1"/>
    </source>
</evidence>
<feature type="transmembrane region" description="Helical" evidence="9">
    <location>
        <begin position="177"/>
        <end position="196"/>
    </location>
</feature>
<keyword evidence="12" id="KW-1185">Reference proteome</keyword>
<keyword evidence="11" id="KW-0560">Oxidoreductase</keyword>
<gene>
    <name evidence="11" type="primary">coxC</name>
    <name evidence="11" type="ORF">GKIL_3025</name>
</gene>
<evidence type="ECO:0000259" key="10">
    <source>
        <dbReference type="PROSITE" id="PS50253"/>
    </source>
</evidence>
<feature type="transmembrane region" description="Helical" evidence="9">
    <location>
        <begin position="94"/>
        <end position="111"/>
    </location>
</feature>
<dbReference type="GO" id="GO:0004129">
    <property type="term" value="F:cytochrome-c oxidase activity"/>
    <property type="evidence" value="ECO:0007669"/>
    <property type="project" value="InterPro"/>
</dbReference>
<evidence type="ECO:0000313" key="12">
    <source>
        <dbReference type="Proteomes" id="UP000017396"/>
    </source>
</evidence>
<dbReference type="Proteomes" id="UP000017396">
    <property type="component" value="Chromosome"/>
</dbReference>
<comment type="subcellular location">
    <subcellularLocation>
        <location evidence="1 8">Cell membrane</location>
        <topology evidence="1 8">Multi-pass membrane protein</topology>
    </subcellularLocation>
</comment>
<dbReference type="FunFam" id="1.20.120.80:FF:000001">
    <property type="entry name" value="Cytochrome (Ubi)quinol oxidase subunit III"/>
    <property type="match status" value="1"/>
</dbReference>
<evidence type="ECO:0000256" key="9">
    <source>
        <dbReference type="SAM" id="Phobius"/>
    </source>
</evidence>
<protein>
    <recommendedName>
        <fullName evidence="7">Oxidase aa(3) subunit 3</fullName>
    </recommendedName>
</protein>
<dbReference type="Pfam" id="PF00510">
    <property type="entry name" value="COX3"/>
    <property type="match status" value="1"/>
</dbReference>
<proteinExistence type="inferred from homology"/>
<evidence type="ECO:0000256" key="5">
    <source>
        <dbReference type="ARBA" id="ARBA00022989"/>
    </source>
</evidence>
<dbReference type="CDD" id="cd00386">
    <property type="entry name" value="Heme_Cu_Oxidase_III_like"/>
    <property type="match status" value="1"/>
</dbReference>
<evidence type="ECO:0000256" key="3">
    <source>
        <dbReference type="ARBA" id="ARBA00022475"/>
    </source>
</evidence>
<dbReference type="EMBL" id="CP003587">
    <property type="protein sequence ID" value="AGY59271.1"/>
    <property type="molecule type" value="Genomic_DNA"/>
</dbReference>
<evidence type="ECO:0000256" key="8">
    <source>
        <dbReference type="RuleBase" id="RU003376"/>
    </source>
</evidence>
<comment type="similarity">
    <text evidence="2 8">Belongs to the cytochrome c oxidase subunit 3 family.</text>
</comment>
<dbReference type="OrthoDB" id="9810850at2"/>
<dbReference type="PATRIC" id="fig|1183438.3.peg.2976"/>
<dbReference type="PANTHER" id="PTHR11403:SF2">
    <property type="entry name" value="CYTOCHROME BO(3) UBIQUINOL OXIDASE SUBUNIT 3"/>
    <property type="match status" value="1"/>
</dbReference>
<dbReference type="HOGENOM" id="CLU_044071_1_2_3"/>
<reference evidence="11 12" key="1">
    <citation type="journal article" date="2013" name="PLoS ONE">
        <title>Cultivation and Complete Genome Sequencing of Gloeobacter kilaueensis sp. nov., from a Lava Cave in Kilauea Caldera, Hawai'i.</title>
        <authorList>
            <person name="Saw J.H."/>
            <person name="Schatz M."/>
            <person name="Brown M.V."/>
            <person name="Kunkel D.D."/>
            <person name="Foster J.S."/>
            <person name="Shick H."/>
            <person name="Christensen S."/>
            <person name="Hou S."/>
            <person name="Wan X."/>
            <person name="Donachie S.P."/>
        </authorList>
    </citation>
    <scope>NUCLEOTIDE SEQUENCE [LARGE SCALE GENOMIC DNA]</scope>
    <source>
        <strain evidence="12">JS</strain>
    </source>
</reference>
<dbReference type="STRING" id="1183438.GKIL_3025"/>
<name>U5QK16_GLOK1</name>
<accession>U5QK16</accession>
<feature type="transmembrane region" description="Helical" evidence="9">
    <location>
        <begin position="22"/>
        <end position="43"/>
    </location>
</feature>
<dbReference type="GO" id="GO:0016491">
    <property type="term" value="F:oxidoreductase activity"/>
    <property type="evidence" value="ECO:0007669"/>
    <property type="project" value="UniProtKB-KW"/>
</dbReference>